<evidence type="ECO:0000256" key="5">
    <source>
        <dbReference type="ARBA" id="ARBA00022801"/>
    </source>
</evidence>
<comment type="function">
    <text evidence="6">DNA repair enzyme involved in the repair of deaminated bases. Selectively cleaves double-stranded DNA at the second phosphodiester bond 3' to a deoxyinosine leaving behind the intact lesion on the nicked DNA.</text>
</comment>
<dbReference type="NCBIfam" id="NF008629">
    <property type="entry name" value="PRK11617.1"/>
    <property type="match status" value="1"/>
</dbReference>
<gene>
    <name evidence="6" type="primary">nfi</name>
    <name evidence="7" type="ORF">M2350_000663</name>
</gene>
<organism evidence="7 8">
    <name type="scientific">Candidatus Fervidibacter sacchari</name>
    <dbReference type="NCBI Taxonomy" id="1448929"/>
    <lineage>
        <taxon>Bacteria</taxon>
        <taxon>Candidatus Fervidibacterota</taxon>
        <taxon>Candidatus Fervidibacter</taxon>
    </lineage>
</organism>
<dbReference type="Proteomes" id="UP001204798">
    <property type="component" value="Unassembled WGS sequence"/>
</dbReference>
<dbReference type="EMBL" id="JANUCP010000001">
    <property type="protein sequence ID" value="MCS3918266.1"/>
    <property type="molecule type" value="Genomic_DNA"/>
</dbReference>
<evidence type="ECO:0000256" key="2">
    <source>
        <dbReference type="ARBA" id="ARBA00022490"/>
    </source>
</evidence>
<dbReference type="PANTHER" id="PTHR28511:SF1">
    <property type="entry name" value="ENDONUCLEASE V"/>
    <property type="match status" value="1"/>
</dbReference>
<dbReference type="Pfam" id="PF04493">
    <property type="entry name" value="Endonuclease_5"/>
    <property type="match status" value="1"/>
</dbReference>
<feature type="binding site" evidence="6">
    <location>
        <position position="111"/>
    </location>
    <ligand>
        <name>Mg(2+)</name>
        <dbReference type="ChEBI" id="CHEBI:18420"/>
    </ligand>
</feature>
<dbReference type="CDD" id="cd06559">
    <property type="entry name" value="Endonuclease_V"/>
    <property type="match status" value="1"/>
</dbReference>
<dbReference type="RefSeq" id="WP_259093888.1">
    <property type="nucleotide sequence ID" value="NZ_CP130454.1"/>
</dbReference>
<reference evidence="7 8" key="1">
    <citation type="submission" date="2022-08" db="EMBL/GenBank/DDBJ databases">
        <title>Bacterial and archaeal communities from various locations to study Microbial Dark Matter (Phase II).</title>
        <authorList>
            <person name="Stepanauskas R."/>
        </authorList>
    </citation>
    <scope>NUCLEOTIDE SEQUENCE [LARGE SCALE GENOMIC DNA]</scope>
    <source>
        <strain evidence="7 8">PD1</strain>
    </source>
</reference>
<keyword evidence="4 6" id="KW-0255">Endonuclease</keyword>
<comment type="subcellular location">
    <subcellularLocation>
        <location evidence="1 6">Cytoplasm</location>
    </subcellularLocation>
</comment>
<keyword evidence="6" id="KW-0227">DNA damage</keyword>
<comment type="catalytic activity">
    <reaction evidence="6">
        <text>Endonucleolytic cleavage at apurinic or apyrimidinic sites to products with a 5'-phosphate.</text>
        <dbReference type="EC" id="3.1.21.7"/>
    </reaction>
</comment>
<feature type="binding site" evidence="6">
    <location>
        <position position="44"/>
    </location>
    <ligand>
        <name>Mg(2+)</name>
        <dbReference type="ChEBI" id="CHEBI:18420"/>
    </ligand>
</feature>
<keyword evidence="6" id="KW-0460">Magnesium</keyword>
<sequence length="238" mass="26382">MKAKLTHRWDLTVEEAMRLQWELSARVIEEDELPDTVRYIAGADVHQIGNDQMQAVVCVLTFPELELVEVARAIVPVTFPYVPGLLAFRESPAVLKAFEQLRHDPDIALFDAQGRAHPRHFGLACHMGVLLDLPSIGCAKSRLYGQAGEVGEEEGSMTPLRDPIDGRILGMVVRTKKGSPPLYVSVGHKVSLDTAVDFVLKCTKQGQRIPEPLRLAHLHARQRPLEPPKTSATQGTLF</sequence>
<keyword evidence="8" id="KW-1185">Reference proteome</keyword>
<evidence type="ECO:0000313" key="8">
    <source>
        <dbReference type="Proteomes" id="UP001204798"/>
    </source>
</evidence>
<keyword evidence="2 6" id="KW-0963">Cytoplasm</keyword>
<dbReference type="PANTHER" id="PTHR28511">
    <property type="entry name" value="ENDONUCLEASE V"/>
    <property type="match status" value="1"/>
</dbReference>
<evidence type="ECO:0000256" key="1">
    <source>
        <dbReference type="ARBA" id="ARBA00004496"/>
    </source>
</evidence>
<comment type="similarity">
    <text evidence="6">Belongs to the endonuclease V family.</text>
</comment>
<dbReference type="EC" id="3.1.21.7" evidence="6"/>
<proteinExistence type="inferred from homology"/>
<comment type="cofactor">
    <cofactor evidence="6">
        <name>Mg(2+)</name>
        <dbReference type="ChEBI" id="CHEBI:18420"/>
    </cofactor>
</comment>
<keyword evidence="6" id="KW-0234">DNA repair</keyword>
<name>A0ABT2ELB2_9BACT</name>
<dbReference type="InterPro" id="IPR007581">
    <property type="entry name" value="Endonuclease-V"/>
</dbReference>
<evidence type="ECO:0000256" key="4">
    <source>
        <dbReference type="ARBA" id="ARBA00022759"/>
    </source>
</evidence>
<dbReference type="GO" id="GO:0043737">
    <property type="term" value="F:deoxyribonuclease V activity"/>
    <property type="evidence" value="ECO:0007669"/>
    <property type="project" value="UniProtKB-EC"/>
</dbReference>
<evidence type="ECO:0000256" key="6">
    <source>
        <dbReference type="HAMAP-Rule" id="MF_00801"/>
    </source>
</evidence>
<dbReference type="Gene3D" id="3.30.2170.10">
    <property type="entry name" value="archaeoglobus fulgidus dsm 4304 superfamily"/>
    <property type="match status" value="1"/>
</dbReference>
<keyword evidence="5 6" id="KW-0378">Hydrolase</keyword>
<evidence type="ECO:0000313" key="7">
    <source>
        <dbReference type="EMBL" id="MCS3918266.1"/>
    </source>
</evidence>
<evidence type="ECO:0000256" key="3">
    <source>
        <dbReference type="ARBA" id="ARBA00022722"/>
    </source>
</evidence>
<dbReference type="HAMAP" id="MF_00801">
    <property type="entry name" value="Endonuclease_5"/>
    <property type="match status" value="1"/>
</dbReference>
<comment type="caution">
    <text evidence="7">The sequence shown here is derived from an EMBL/GenBank/DDBJ whole genome shotgun (WGS) entry which is preliminary data.</text>
</comment>
<protein>
    <recommendedName>
        <fullName evidence="6">Endonuclease V</fullName>
        <ecNumber evidence="6">3.1.21.7</ecNumber>
    </recommendedName>
    <alternativeName>
        <fullName evidence="6">Deoxyinosine 3'endonuclease</fullName>
    </alternativeName>
    <alternativeName>
        <fullName evidence="6">Deoxyribonuclease V</fullName>
        <shortName evidence="6">DNase V</shortName>
    </alternativeName>
</protein>
<accession>A0ABT2ELB2</accession>
<feature type="site" description="Interaction with target DNA" evidence="6">
    <location>
        <position position="81"/>
    </location>
</feature>
<keyword evidence="6" id="KW-0479">Metal-binding</keyword>
<keyword evidence="3 6" id="KW-0540">Nuclease</keyword>